<organism evidence="1 2">
    <name type="scientific">Actinomadura barringtoniae</name>
    <dbReference type="NCBI Taxonomy" id="1427535"/>
    <lineage>
        <taxon>Bacteria</taxon>
        <taxon>Bacillati</taxon>
        <taxon>Actinomycetota</taxon>
        <taxon>Actinomycetes</taxon>
        <taxon>Streptosporangiales</taxon>
        <taxon>Thermomonosporaceae</taxon>
        <taxon>Actinomadura</taxon>
    </lineage>
</organism>
<dbReference type="SUPFAM" id="SSF56801">
    <property type="entry name" value="Acetyl-CoA synthetase-like"/>
    <property type="match status" value="1"/>
</dbReference>
<dbReference type="InterPro" id="IPR042099">
    <property type="entry name" value="ANL_N_sf"/>
</dbReference>
<protein>
    <submittedName>
        <fullName evidence="1">Phenazine biosynthesis protein</fullName>
    </submittedName>
</protein>
<reference evidence="1" key="1">
    <citation type="submission" date="2021-03" db="EMBL/GenBank/DDBJ databases">
        <authorList>
            <person name="Kanchanasin P."/>
            <person name="Saeng-In P."/>
            <person name="Phongsopitanun W."/>
            <person name="Yuki M."/>
            <person name="Kudo T."/>
            <person name="Ohkuma M."/>
            <person name="Tanasupawat S."/>
        </authorList>
    </citation>
    <scope>NUCLEOTIDE SEQUENCE</scope>
    <source>
        <strain evidence="1">GKU 128</strain>
    </source>
</reference>
<sequence>MARLMAAPQPLLEAPFADLPAADDLVRAAVEWHFDPATGSPFWLRRAGGLPFDPRHDVRTAADLVRFPDVSAEWRTVPVEDLVPAGRAKDAPPPLVFESGGTTGPPKRIVELGFWERSMRWLSDRLDDHGVPGAGNWLYLGPTGPHVAGYLFTTTAAHRGGTCFTVDFDPRWARLCELDGGSRALTTYIHHVLDQAGWTLATQQVAVLWATPPVLEAIAARPRLADLVRMRVQTIIWSGVAASPETLRLLREEIFPDIALIGVYGNTLMGVAPQRPPVPGDEHACVFQPFHPHTLIELVDPRSGSPVPYGARGQVRLHHLSKDLFLPNIAERDLAVRVAPPPAFRGDGLADVRPAAVAGRQVVEGVY</sequence>
<evidence type="ECO:0000313" key="2">
    <source>
        <dbReference type="Proteomes" id="UP000669179"/>
    </source>
</evidence>
<dbReference type="Gene3D" id="3.40.50.12780">
    <property type="entry name" value="N-terminal domain of ligase-like"/>
    <property type="match status" value="1"/>
</dbReference>
<accession>A0A939TBY8</accession>
<dbReference type="AlphaFoldDB" id="A0A939TBY8"/>
<dbReference type="Proteomes" id="UP000669179">
    <property type="component" value="Unassembled WGS sequence"/>
</dbReference>
<gene>
    <name evidence="1" type="ORF">J4573_43470</name>
</gene>
<keyword evidence="2" id="KW-1185">Reference proteome</keyword>
<dbReference type="RefSeq" id="WP_208262108.1">
    <property type="nucleotide sequence ID" value="NZ_JAGEOJ010000024.1"/>
</dbReference>
<comment type="caution">
    <text evidence="1">The sequence shown here is derived from an EMBL/GenBank/DDBJ whole genome shotgun (WGS) entry which is preliminary data.</text>
</comment>
<proteinExistence type="predicted"/>
<evidence type="ECO:0000313" key="1">
    <source>
        <dbReference type="EMBL" id="MBO2454012.1"/>
    </source>
</evidence>
<dbReference type="EMBL" id="JAGEOJ010000024">
    <property type="protein sequence ID" value="MBO2454012.1"/>
    <property type="molecule type" value="Genomic_DNA"/>
</dbReference>
<name>A0A939TBY8_9ACTN</name>